<protein>
    <submittedName>
        <fullName evidence="1">Uncharacterized protein</fullName>
    </submittedName>
</protein>
<dbReference type="AlphaFoldDB" id="A0A0E0PYS1"/>
<keyword evidence="2" id="KW-1185">Reference proteome</keyword>
<organism evidence="1 2">
    <name type="scientific">Oryza rufipogon</name>
    <name type="common">Brownbeard rice</name>
    <name type="synonym">Asian wild rice</name>
    <dbReference type="NCBI Taxonomy" id="4529"/>
    <lineage>
        <taxon>Eukaryota</taxon>
        <taxon>Viridiplantae</taxon>
        <taxon>Streptophyta</taxon>
        <taxon>Embryophyta</taxon>
        <taxon>Tracheophyta</taxon>
        <taxon>Spermatophyta</taxon>
        <taxon>Magnoliopsida</taxon>
        <taxon>Liliopsida</taxon>
        <taxon>Poales</taxon>
        <taxon>Poaceae</taxon>
        <taxon>BOP clade</taxon>
        <taxon>Oryzoideae</taxon>
        <taxon>Oryzeae</taxon>
        <taxon>Oryzinae</taxon>
        <taxon>Oryza</taxon>
    </lineage>
</organism>
<dbReference type="Gramene" id="ORUFI06G18370.1">
    <property type="protein sequence ID" value="ORUFI06G18370.1"/>
    <property type="gene ID" value="ORUFI06G18370"/>
</dbReference>
<dbReference type="Proteomes" id="UP000008022">
    <property type="component" value="Unassembled WGS sequence"/>
</dbReference>
<dbReference type="HOGENOM" id="CLU_1615116_0_0_1"/>
<reference evidence="2" key="1">
    <citation type="submission" date="2013-06" db="EMBL/GenBank/DDBJ databases">
        <authorList>
            <person name="Zhao Q."/>
        </authorList>
    </citation>
    <scope>NUCLEOTIDE SEQUENCE</scope>
    <source>
        <strain evidence="2">cv. W1943</strain>
    </source>
</reference>
<proteinExistence type="predicted"/>
<accession>A0A0E0PYS1</accession>
<evidence type="ECO:0000313" key="1">
    <source>
        <dbReference type="EnsemblPlants" id="ORUFI06G18370.1"/>
    </source>
</evidence>
<name>A0A0E0PYS1_ORYRU</name>
<sequence length="165" mass="18134">KQVFEEDQTVKKRSPLPYGGIVRCDAHYSCLLLRERLPPPSPNPRLGSPAAAHATAVASPLHRLPTHPLGFRRCPGFSPPRRPPPRSLSGWGWCRPSPPPFPGGCRPGGSLALVSSPPGRRHRRLGTHRRVVSPRGRRLDLEEGAGNLLKLVYHLLFEAIAYLSS</sequence>
<evidence type="ECO:0000313" key="2">
    <source>
        <dbReference type="Proteomes" id="UP000008022"/>
    </source>
</evidence>
<dbReference type="EnsemblPlants" id="ORUFI06G18370.1">
    <property type="protein sequence ID" value="ORUFI06G18370.1"/>
    <property type="gene ID" value="ORUFI06G18370"/>
</dbReference>
<reference evidence="1" key="2">
    <citation type="submission" date="2015-06" db="UniProtKB">
        <authorList>
            <consortium name="EnsemblPlants"/>
        </authorList>
    </citation>
    <scope>IDENTIFICATION</scope>
</reference>